<dbReference type="GeneID" id="112290619"/>
<evidence type="ECO:0000256" key="2">
    <source>
        <dbReference type="ARBA" id="ARBA00023125"/>
    </source>
</evidence>
<dbReference type="PANTHER" id="PTHR31140">
    <property type="entry name" value="B3 DOMAIN-CONTAINING TRANSCRIPTION FACTOR ABI3"/>
    <property type="match status" value="1"/>
</dbReference>
<reference evidence="8" key="3">
    <citation type="submission" date="2020-12" db="UniProtKB">
        <authorList>
            <consortium name="EnsemblPlants"/>
        </authorList>
    </citation>
    <scope>IDENTIFICATION</scope>
</reference>
<dbReference type="RefSeq" id="XP_024392858.1">
    <property type="nucleotide sequence ID" value="XM_024537090.2"/>
</dbReference>
<feature type="domain" description="TF-B3" evidence="6">
    <location>
        <begin position="420"/>
        <end position="521"/>
    </location>
</feature>
<dbReference type="EnsemblPlants" id="Pp3c13_13320V3.1">
    <property type="protein sequence ID" value="Pp3c13_13320V3.1"/>
    <property type="gene ID" value="Pp3c13_13320"/>
</dbReference>
<dbReference type="SUPFAM" id="SSF101936">
    <property type="entry name" value="DNA-binding pseudobarrel domain"/>
    <property type="match status" value="1"/>
</dbReference>
<dbReference type="PANTHER" id="PTHR31140:SF81">
    <property type="entry name" value="B3 DOMAIN-CONTAINING TRANSCRIPTION FACTOR ABI3"/>
    <property type="match status" value="1"/>
</dbReference>
<evidence type="ECO:0000313" key="8">
    <source>
        <dbReference type="EnsemblPlants" id="Pp3c13_13320V3.1"/>
    </source>
</evidence>
<dbReference type="CDD" id="cd10017">
    <property type="entry name" value="B3_DNA"/>
    <property type="match status" value="1"/>
</dbReference>
<name>A0A2K1JLR1_PHYPA</name>
<evidence type="ECO:0000256" key="4">
    <source>
        <dbReference type="ARBA" id="ARBA00023242"/>
    </source>
</evidence>
<evidence type="ECO:0000313" key="9">
    <source>
        <dbReference type="Proteomes" id="UP000006727"/>
    </source>
</evidence>
<dbReference type="RefSeq" id="XP_024392855.1">
    <property type="nucleotide sequence ID" value="XM_024537087.2"/>
</dbReference>
<dbReference type="RefSeq" id="XP_024392856.1">
    <property type="nucleotide sequence ID" value="XM_024537088.2"/>
</dbReference>
<dbReference type="Gramene" id="Pp3c13_13320V3.5">
    <property type="protein sequence ID" value="Pp3c13_13320V3.5"/>
    <property type="gene ID" value="Pp3c13_13320"/>
</dbReference>
<reference evidence="7 9" key="1">
    <citation type="journal article" date="2008" name="Science">
        <title>The Physcomitrella genome reveals evolutionary insights into the conquest of land by plants.</title>
        <authorList>
            <person name="Rensing S."/>
            <person name="Lang D."/>
            <person name="Zimmer A."/>
            <person name="Terry A."/>
            <person name="Salamov A."/>
            <person name="Shapiro H."/>
            <person name="Nishiyama T."/>
            <person name="Perroud P.-F."/>
            <person name="Lindquist E."/>
            <person name="Kamisugi Y."/>
            <person name="Tanahashi T."/>
            <person name="Sakakibara K."/>
            <person name="Fujita T."/>
            <person name="Oishi K."/>
            <person name="Shin-I T."/>
            <person name="Kuroki Y."/>
            <person name="Toyoda A."/>
            <person name="Suzuki Y."/>
            <person name="Hashimoto A."/>
            <person name="Yamaguchi K."/>
            <person name="Sugano A."/>
            <person name="Kohara Y."/>
            <person name="Fujiyama A."/>
            <person name="Anterola A."/>
            <person name="Aoki S."/>
            <person name="Ashton N."/>
            <person name="Barbazuk W.B."/>
            <person name="Barker E."/>
            <person name="Bennetzen J."/>
            <person name="Bezanilla M."/>
            <person name="Blankenship R."/>
            <person name="Cho S.H."/>
            <person name="Dutcher S."/>
            <person name="Estelle M."/>
            <person name="Fawcett J.A."/>
            <person name="Gundlach H."/>
            <person name="Hanada K."/>
            <person name="Heyl A."/>
            <person name="Hicks K.A."/>
            <person name="Hugh J."/>
            <person name="Lohr M."/>
            <person name="Mayer K."/>
            <person name="Melkozernov A."/>
            <person name="Murata T."/>
            <person name="Nelson D."/>
            <person name="Pils B."/>
            <person name="Prigge M."/>
            <person name="Reiss B."/>
            <person name="Renner T."/>
            <person name="Rombauts S."/>
            <person name="Rushton P."/>
            <person name="Sanderfoot A."/>
            <person name="Schween G."/>
            <person name="Shiu S.-H."/>
            <person name="Stueber K."/>
            <person name="Theodoulou F.L."/>
            <person name="Tu H."/>
            <person name="Van de Peer Y."/>
            <person name="Verrier P.J."/>
            <person name="Waters E."/>
            <person name="Wood A."/>
            <person name="Yang L."/>
            <person name="Cove D."/>
            <person name="Cuming A."/>
            <person name="Hasebe M."/>
            <person name="Lucas S."/>
            <person name="Mishler D.B."/>
            <person name="Reski R."/>
            <person name="Grigoriev I."/>
            <person name="Quatrano R.S."/>
            <person name="Boore J.L."/>
        </authorList>
    </citation>
    <scope>NUCLEOTIDE SEQUENCE [LARGE SCALE GENOMIC DNA]</scope>
    <source>
        <strain evidence="8 9">cv. Gransden 2004</strain>
    </source>
</reference>
<dbReference type="RefSeq" id="XP_024392859.1">
    <property type="nucleotide sequence ID" value="XM_024537091.2"/>
</dbReference>
<evidence type="ECO:0000256" key="1">
    <source>
        <dbReference type="ARBA" id="ARBA00023015"/>
    </source>
</evidence>
<dbReference type="GO" id="GO:0003677">
    <property type="term" value="F:DNA binding"/>
    <property type="evidence" value="ECO:0007669"/>
    <property type="project" value="UniProtKB-KW"/>
</dbReference>
<keyword evidence="4" id="KW-0539">Nucleus</keyword>
<dbReference type="EnsemblPlants" id="Pp3c13_13320V3.3">
    <property type="protein sequence ID" value="Pp3c13_13320V3.3"/>
    <property type="gene ID" value="Pp3c13_13320"/>
</dbReference>
<keyword evidence="2" id="KW-0238">DNA-binding</keyword>
<dbReference type="AlphaFoldDB" id="A0A2K1JLR1"/>
<dbReference type="RefSeq" id="XP_024392857.1">
    <property type="nucleotide sequence ID" value="XM_024537089.2"/>
</dbReference>
<sequence>MIISRQHETFRSLDALRGVLKDAGWSDVLRLLSEMNIYMESFNVLCTEGPPYRIQGGMRDIGLHLGNWRLGIHEDQSDDHLVNVDSGGESETEKPSFFDDDDCPPSASVTTSEFSVTVGLPRRFGNPLVSEEGLESQEAEVSRTPAGTDPSSECTMKTSIREISRKVAVNESALCTAIDSLGGGVKGLKAVVDFVKHFQESGVPVAGDVNTDSFTRGLEQFCLVNGQAKEGAVVPSLENMSQDRGLSGTAESETQQTGGVAADQNRLIVPNLPIRGQYEWTRNAPNGDIYTMGYMENMSGYFPNFCYPYPPPFAGYGPFNLGVRPMFMPMMGVPYFTPPSLEYMHSSDAITRASRKSRIAKRRVHGNDQNQPRLTIKAAAVGGAPVQIGRQDNLGHQSVAAPSAKQGKQGLSTDNLVFLLAKQLSPSGVSSLGRIVLPKKEAEAHLPHLVASEGVFLPMTDFDSGQAWLFRYRFWSNNKSRMYLLENTRDFVKAHNLQERDMLVLYRDAEGSYVVRGEKVGAIQRDTTEEITRTAEEHSQKRQKVQS</sequence>
<gene>
    <name evidence="8" type="primary">LOC112290619</name>
    <name evidence="7" type="ORF">PHYPA_017313</name>
</gene>
<proteinExistence type="predicted"/>
<dbReference type="Gramene" id="Pp3c13_13320V3.2">
    <property type="protein sequence ID" value="Pp3c13_13320V3.2"/>
    <property type="gene ID" value="Pp3c13_13320"/>
</dbReference>
<dbReference type="Pfam" id="PF02362">
    <property type="entry name" value="B3"/>
    <property type="match status" value="1"/>
</dbReference>
<dbReference type="EnsemblPlants" id="Pp3c13_13320V3.2">
    <property type="protein sequence ID" value="Pp3c13_13320V3.2"/>
    <property type="gene ID" value="Pp3c13_13320"/>
</dbReference>
<dbReference type="Gene3D" id="2.40.330.10">
    <property type="entry name" value="DNA-binding pseudobarrel domain"/>
    <property type="match status" value="1"/>
</dbReference>
<keyword evidence="1" id="KW-0805">Transcription regulation</keyword>
<dbReference type="EMBL" id="ABEU02000013">
    <property type="protein sequence ID" value="PNR42483.1"/>
    <property type="molecule type" value="Genomic_DNA"/>
</dbReference>
<dbReference type="Proteomes" id="UP000006727">
    <property type="component" value="Chromosome 13"/>
</dbReference>
<protein>
    <recommendedName>
        <fullName evidence="6">TF-B3 domain-containing protein</fullName>
    </recommendedName>
</protein>
<evidence type="ECO:0000313" key="7">
    <source>
        <dbReference type="EMBL" id="PNR42483.1"/>
    </source>
</evidence>
<reference evidence="7 9" key="2">
    <citation type="journal article" date="2018" name="Plant J.">
        <title>The Physcomitrella patens chromosome-scale assembly reveals moss genome structure and evolution.</title>
        <authorList>
            <person name="Lang D."/>
            <person name="Ullrich K.K."/>
            <person name="Murat F."/>
            <person name="Fuchs J."/>
            <person name="Jenkins J."/>
            <person name="Haas F.B."/>
            <person name="Piednoel M."/>
            <person name="Gundlach H."/>
            <person name="Van Bel M."/>
            <person name="Meyberg R."/>
            <person name="Vives C."/>
            <person name="Morata J."/>
            <person name="Symeonidi A."/>
            <person name="Hiss M."/>
            <person name="Muchero W."/>
            <person name="Kamisugi Y."/>
            <person name="Saleh O."/>
            <person name="Blanc G."/>
            <person name="Decker E.L."/>
            <person name="van Gessel N."/>
            <person name="Grimwood J."/>
            <person name="Hayes R.D."/>
            <person name="Graham S.W."/>
            <person name="Gunter L.E."/>
            <person name="McDaniel S.F."/>
            <person name="Hoernstein S.N.W."/>
            <person name="Larsson A."/>
            <person name="Li F.W."/>
            <person name="Perroud P.F."/>
            <person name="Phillips J."/>
            <person name="Ranjan P."/>
            <person name="Rokshar D.S."/>
            <person name="Rothfels C.J."/>
            <person name="Schneider L."/>
            <person name="Shu S."/>
            <person name="Stevenson D.W."/>
            <person name="Thummler F."/>
            <person name="Tillich M."/>
            <person name="Villarreal Aguilar J.C."/>
            <person name="Widiez T."/>
            <person name="Wong G.K."/>
            <person name="Wymore A."/>
            <person name="Zhang Y."/>
            <person name="Zimmer A.D."/>
            <person name="Quatrano R.S."/>
            <person name="Mayer K.F.X."/>
            <person name="Goodstein D."/>
            <person name="Casacuberta J.M."/>
            <person name="Vandepoele K."/>
            <person name="Reski R."/>
            <person name="Cuming A.C."/>
            <person name="Tuskan G.A."/>
            <person name="Maumus F."/>
            <person name="Salse J."/>
            <person name="Schmutz J."/>
            <person name="Rensing S.A."/>
        </authorList>
    </citation>
    <scope>NUCLEOTIDE SEQUENCE [LARGE SCALE GENOMIC DNA]</scope>
    <source>
        <strain evidence="8 9">cv. Gransden 2004</strain>
    </source>
</reference>
<dbReference type="Gramene" id="Pp3c13_13320V3.6">
    <property type="protein sequence ID" value="Pp3c13_13320V3.6"/>
    <property type="gene ID" value="Pp3c13_13320"/>
</dbReference>
<dbReference type="EnsemblPlants" id="Pp3c13_13320V3.6">
    <property type="protein sequence ID" value="Pp3c13_13320V3.6"/>
    <property type="gene ID" value="Pp3c13_13320"/>
</dbReference>
<dbReference type="Gramene" id="Pp3c13_13320V3.1">
    <property type="protein sequence ID" value="Pp3c13_13320V3.1"/>
    <property type="gene ID" value="Pp3c13_13320"/>
</dbReference>
<evidence type="ECO:0000256" key="5">
    <source>
        <dbReference type="SAM" id="MobiDB-lite"/>
    </source>
</evidence>
<dbReference type="Gramene" id="Pp3c13_13320V3.3">
    <property type="protein sequence ID" value="Pp3c13_13320V3.3"/>
    <property type="gene ID" value="Pp3c13_13320"/>
</dbReference>
<dbReference type="EnsemblPlants" id="Pp3c13_13320V3.5">
    <property type="protein sequence ID" value="Pp3c13_13320V3.5"/>
    <property type="gene ID" value="Pp3c13_13320"/>
</dbReference>
<dbReference type="PROSITE" id="PS50863">
    <property type="entry name" value="B3"/>
    <property type="match status" value="1"/>
</dbReference>
<feature type="region of interest" description="Disordered" evidence="5">
    <location>
        <begin position="83"/>
        <end position="103"/>
    </location>
</feature>
<dbReference type="InterPro" id="IPR003340">
    <property type="entry name" value="B3_DNA-bd"/>
</dbReference>
<dbReference type="InterPro" id="IPR015300">
    <property type="entry name" value="DNA-bd_pseudobarrel_sf"/>
</dbReference>
<keyword evidence="9" id="KW-1185">Reference proteome</keyword>
<evidence type="ECO:0000256" key="3">
    <source>
        <dbReference type="ARBA" id="ARBA00023163"/>
    </source>
</evidence>
<dbReference type="EnsemblPlants" id="Pp3c13_13320V3.4">
    <property type="protein sequence ID" value="Pp3c13_13320V3.4"/>
    <property type="gene ID" value="Pp3c13_13320"/>
</dbReference>
<dbReference type="Gramene" id="Pp3c13_13320V3.4">
    <property type="protein sequence ID" value="Pp3c13_13320V3.4"/>
    <property type="gene ID" value="Pp3c13_13320"/>
</dbReference>
<dbReference type="GO" id="GO:0003700">
    <property type="term" value="F:DNA-binding transcription factor activity"/>
    <property type="evidence" value="ECO:0007669"/>
    <property type="project" value="InterPro"/>
</dbReference>
<dbReference type="SMART" id="SM01019">
    <property type="entry name" value="B3"/>
    <property type="match status" value="1"/>
</dbReference>
<dbReference type="InterPro" id="IPR044800">
    <property type="entry name" value="LEC2-like"/>
</dbReference>
<organism evidence="7">
    <name type="scientific">Physcomitrium patens</name>
    <name type="common">Spreading-leaved earth moss</name>
    <name type="synonym">Physcomitrella patens</name>
    <dbReference type="NCBI Taxonomy" id="3218"/>
    <lineage>
        <taxon>Eukaryota</taxon>
        <taxon>Viridiplantae</taxon>
        <taxon>Streptophyta</taxon>
        <taxon>Embryophyta</taxon>
        <taxon>Bryophyta</taxon>
        <taxon>Bryophytina</taxon>
        <taxon>Bryopsida</taxon>
        <taxon>Funariidae</taxon>
        <taxon>Funariales</taxon>
        <taxon>Funariaceae</taxon>
        <taxon>Physcomitrium</taxon>
    </lineage>
</organism>
<dbReference type="PaxDb" id="3218-PP1S5_75V6.1"/>
<accession>A0A2K1JLR1</accession>
<keyword evidence="3" id="KW-0804">Transcription</keyword>
<feature type="region of interest" description="Disordered" evidence="5">
    <location>
        <begin position="130"/>
        <end position="154"/>
    </location>
</feature>
<evidence type="ECO:0000259" key="6">
    <source>
        <dbReference type="PROSITE" id="PS50863"/>
    </source>
</evidence>